<keyword evidence="2" id="KW-0238">DNA-binding</keyword>
<dbReference type="GO" id="GO:0003677">
    <property type="term" value="F:DNA binding"/>
    <property type="evidence" value="ECO:0007669"/>
    <property type="project" value="UniProtKB-KW"/>
</dbReference>
<dbReference type="Proteomes" id="UP000321816">
    <property type="component" value="Chromosome"/>
</dbReference>
<reference evidence="2 3" key="1">
    <citation type="submission" date="2024-01" db="EMBL/GenBank/DDBJ databases">
        <title>Complete Genome Sequence of Alkalicoccus halolimnae BZ-SZ-XJ29T, a Moderately Halophilic Bacterium Isolated from a Salt Lake.</title>
        <authorList>
            <person name="Zhao B."/>
        </authorList>
    </citation>
    <scope>NUCLEOTIDE SEQUENCE [LARGE SCALE GENOMIC DNA]</scope>
    <source>
        <strain evidence="2 3">BZ-SZ-XJ29</strain>
    </source>
</reference>
<gene>
    <name evidence="2" type="primary">sinI</name>
    <name evidence="2" type="ORF">FTX54_004630</name>
</gene>
<dbReference type="OrthoDB" id="2913333at2"/>
<dbReference type="Pfam" id="PF08671">
    <property type="entry name" value="SinI"/>
    <property type="match status" value="1"/>
</dbReference>
<dbReference type="EMBL" id="CP144914">
    <property type="protein sequence ID" value="WWD80850.1"/>
    <property type="molecule type" value="Genomic_DNA"/>
</dbReference>
<feature type="domain" description="Sin" evidence="1">
    <location>
        <begin position="1"/>
        <end position="35"/>
    </location>
</feature>
<dbReference type="GO" id="GO:0046983">
    <property type="term" value="F:protein dimerization activity"/>
    <property type="evidence" value="ECO:0007669"/>
    <property type="project" value="InterPro"/>
</dbReference>
<name>A0A5C7FIZ9_9BACI</name>
<sequence length="50" mass="5985">MDRNWNAEAWAELMLEAKKIGLSPKDVKEFIRLRKLNEFNINTQSKEKHI</sequence>
<dbReference type="PROSITE" id="PS51500">
    <property type="entry name" value="SIN"/>
    <property type="match status" value="1"/>
</dbReference>
<dbReference type="InterPro" id="IPR010981">
    <property type="entry name" value="SinR/SinI_dimer_dom"/>
</dbReference>
<dbReference type="GO" id="GO:0006355">
    <property type="term" value="P:regulation of DNA-templated transcription"/>
    <property type="evidence" value="ECO:0007669"/>
    <property type="project" value="InterPro"/>
</dbReference>
<dbReference type="KEGG" id="ahal:FTX54_004630"/>
<accession>A0A5C7FIZ9</accession>
<organism evidence="2 3">
    <name type="scientific">Alkalicoccus halolimnae</name>
    <dbReference type="NCBI Taxonomy" id="1667239"/>
    <lineage>
        <taxon>Bacteria</taxon>
        <taxon>Bacillati</taxon>
        <taxon>Bacillota</taxon>
        <taxon>Bacilli</taxon>
        <taxon>Bacillales</taxon>
        <taxon>Bacillaceae</taxon>
        <taxon>Alkalicoccus</taxon>
    </lineage>
</organism>
<dbReference type="InterPro" id="IPR036281">
    <property type="entry name" value="SinR/SinI_dimer_dom_sf"/>
</dbReference>
<protein>
    <submittedName>
        <fullName evidence="2">DNA-binding anti-repressor SinI</fullName>
    </submittedName>
</protein>
<dbReference type="AlphaFoldDB" id="A0A5C7FIZ9"/>
<keyword evidence="3" id="KW-1185">Reference proteome</keyword>
<dbReference type="RefSeq" id="WP_147803228.1">
    <property type="nucleotide sequence ID" value="NZ_CP144914.1"/>
</dbReference>
<evidence type="ECO:0000313" key="2">
    <source>
        <dbReference type="EMBL" id="WWD80850.1"/>
    </source>
</evidence>
<evidence type="ECO:0000313" key="3">
    <source>
        <dbReference type="Proteomes" id="UP000321816"/>
    </source>
</evidence>
<proteinExistence type="predicted"/>
<dbReference type="SUPFAM" id="SSF47406">
    <property type="entry name" value="SinR repressor dimerisation domain-like"/>
    <property type="match status" value="1"/>
</dbReference>
<evidence type="ECO:0000259" key="1">
    <source>
        <dbReference type="PROSITE" id="PS51500"/>
    </source>
</evidence>